<proteinExistence type="evidence at transcript level"/>
<reference evidence="2" key="1">
    <citation type="submission" date="2009-08" db="EMBL/GenBank/DDBJ databases">
        <authorList>
            <person name="Cheung F."/>
            <person name="Xiao Y."/>
            <person name="Chan A."/>
            <person name="Moskal W."/>
            <person name="Town C.D."/>
        </authorList>
    </citation>
    <scope>NUCLEOTIDE SEQUENCE</scope>
</reference>
<organism evidence="2">
    <name type="scientific">Glycine max</name>
    <name type="common">Soybean</name>
    <name type="synonym">Glycine hispida</name>
    <dbReference type="NCBI Taxonomy" id="3847"/>
    <lineage>
        <taxon>Eukaryota</taxon>
        <taxon>Viridiplantae</taxon>
        <taxon>Streptophyta</taxon>
        <taxon>Embryophyta</taxon>
        <taxon>Tracheophyta</taxon>
        <taxon>Spermatophyta</taxon>
        <taxon>Magnoliopsida</taxon>
        <taxon>eudicotyledons</taxon>
        <taxon>Gunneridae</taxon>
        <taxon>Pentapetalae</taxon>
        <taxon>rosids</taxon>
        <taxon>fabids</taxon>
        <taxon>Fabales</taxon>
        <taxon>Fabaceae</taxon>
        <taxon>Papilionoideae</taxon>
        <taxon>50 kb inversion clade</taxon>
        <taxon>NPAAA clade</taxon>
        <taxon>indigoferoid/millettioid clade</taxon>
        <taxon>Phaseoleae</taxon>
        <taxon>Glycine</taxon>
        <taxon>Glycine subgen. Soja</taxon>
    </lineage>
</organism>
<dbReference type="AlphaFoldDB" id="C6TFJ1"/>
<dbReference type="EMBL" id="BT096379">
    <property type="protein sequence ID" value="ACU20593.1"/>
    <property type="molecule type" value="mRNA"/>
</dbReference>
<protein>
    <submittedName>
        <fullName evidence="2">Uncharacterized protein</fullName>
    </submittedName>
</protein>
<accession>C6TFJ1</accession>
<name>C6TFJ1_SOYBN</name>
<evidence type="ECO:0000313" key="2">
    <source>
        <dbReference type="EMBL" id="ACU20593.1"/>
    </source>
</evidence>
<evidence type="ECO:0000256" key="1">
    <source>
        <dbReference type="SAM" id="MobiDB-lite"/>
    </source>
</evidence>
<feature type="region of interest" description="Disordered" evidence="1">
    <location>
        <begin position="1"/>
        <end position="28"/>
    </location>
</feature>
<sequence length="77" mass="8567">MSWKLVSEVSRCSTSSGGSAARENGNNRVCKPDNYSNFDLSTLWNWTPREPPWEASSTIHHATGSCTCHSLNFCVFL</sequence>